<dbReference type="Pfam" id="PF01926">
    <property type="entry name" value="MMR_HSR1"/>
    <property type="match status" value="1"/>
</dbReference>
<dbReference type="AlphaFoldDB" id="A0A316Z8S2"/>
<dbReference type="Pfam" id="PF01018">
    <property type="entry name" value="GTP1_OBG"/>
    <property type="match status" value="1"/>
</dbReference>
<gene>
    <name evidence="6" type="ORF">FA09DRAFT_20614</name>
</gene>
<evidence type="ECO:0000256" key="1">
    <source>
        <dbReference type="ARBA" id="ARBA00022741"/>
    </source>
</evidence>
<dbReference type="EMBL" id="KZ819292">
    <property type="protein sequence ID" value="PWN98187.1"/>
    <property type="molecule type" value="Genomic_DNA"/>
</dbReference>
<reference evidence="6 7" key="1">
    <citation type="journal article" date="2018" name="Mol. Biol. Evol.">
        <title>Broad Genomic Sampling Reveals a Smut Pathogenic Ancestry of the Fungal Clade Ustilaginomycotina.</title>
        <authorList>
            <person name="Kijpornyongpan T."/>
            <person name="Mondo S.J."/>
            <person name="Barry K."/>
            <person name="Sandor L."/>
            <person name="Lee J."/>
            <person name="Lipzen A."/>
            <person name="Pangilinan J."/>
            <person name="LaButti K."/>
            <person name="Hainaut M."/>
            <person name="Henrissat B."/>
            <person name="Grigoriev I.V."/>
            <person name="Spatafora J.W."/>
            <person name="Aime M.C."/>
        </authorList>
    </citation>
    <scope>NUCLEOTIDE SEQUENCE [LARGE SCALE GENOMIC DNA]</scope>
    <source>
        <strain evidence="6 7">MCA 4186</strain>
    </source>
</reference>
<evidence type="ECO:0000259" key="4">
    <source>
        <dbReference type="PROSITE" id="PS51710"/>
    </source>
</evidence>
<keyword evidence="6" id="KW-0378">Hydrolase</keyword>
<dbReference type="SUPFAM" id="SSF82051">
    <property type="entry name" value="Obg GTP-binding protein N-terminal domain"/>
    <property type="match status" value="1"/>
</dbReference>
<dbReference type="PROSITE" id="PS51883">
    <property type="entry name" value="OBG"/>
    <property type="match status" value="1"/>
</dbReference>
<dbReference type="PANTHER" id="PTHR11702:SF31">
    <property type="entry name" value="MITOCHONDRIAL RIBOSOME-ASSOCIATED GTPASE 2"/>
    <property type="match status" value="1"/>
</dbReference>
<keyword evidence="7" id="KW-1185">Reference proteome</keyword>
<feature type="region of interest" description="Disordered" evidence="3">
    <location>
        <begin position="62"/>
        <end position="89"/>
    </location>
</feature>
<keyword evidence="1" id="KW-0547">Nucleotide-binding</keyword>
<dbReference type="PANTHER" id="PTHR11702">
    <property type="entry name" value="DEVELOPMENTALLY REGULATED GTP-BINDING PROTEIN-RELATED"/>
    <property type="match status" value="1"/>
</dbReference>
<feature type="domain" description="OBG-type G" evidence="4">
    <location>
        <begin position="424"/>
        <end position="656"/>
    </location>
</feature>
<name>A0A316Z8S2_9BASI</name>
<feature type="domain" description="Obg" evidence="5">
    <location>
        <begin position="91"/>
        <end position="423"/>
    </location>
</feature>
<dbReference type="OrthoDB" id="347018at2759"/>
<evidence type="ECO:0000256" key="3">
    <source>
        <dbReference type="SAM" id="MobiDB-lite"/>
    </source>
</evidence>
<dbReference type="Gene3D" id="2.70.210.12">
    <property type="entry name" value="GTP1/OBG domain"/>
    <property type="match status" value="1"/>
</dbReference>
<sequence>HHPPRIPLRPWRVASASPRAAAASTCSPAPHARCPPGPRSHVSPALCAPPCCHAFSARAALPRRPHSAQRPRPTSATRPPARRRGSAQASASFVDSLSLAITAGRGGDGCVAFSRAKYVPYGPPSGGGGGRGGDVYIRAVSDMRSLARVPGRAEAGMGGHGRGEWHVGAPGKDVTLSVPVGTLLRVRKIEPDEDDEMDEQRVLRAQYDEDLMHRYRRKGMRGRPRSPRLKLEPERANEEDEEEQEDEEADLDEETRQAEIAAHALERSQRDAMWRHYPGGSGGGGATGAMTAQGVIEEADADIALQRREFAAAEERLAAALWRERGEQEERERVEWRRYSGEEQKRLLRQEAEDADLQTPMRIIDLVRATPADSPGVLLARGGSGGFGNPFFLSTGAISRSPKLATRGAWGERVHVELELKSPADVGLVGLPNAGKSTLLRALTSAGRAGVATAKVGAYEFTTLSPNVGVLRLGDKGQLIGAGQGDILESSEAQAAQIQARESTTEEEVARLTLADLPGLIAGASANRGLGHLFLRHAERCRALLYVVDVSEAQPAPWEHIATLREELEAYAPGLSERCVAVVANKCDVLGPPIPNIDSPTQATRSSREAAQEKLRRLGEEARRLHDGRPLKIYAVSAKHRLGVEAVASAMRDAVTDAETAERGEDASRHKWV</sequence>
<dbReference type="InterPro" id="IPR031167">
    <property type="entry name" value="G_OBG"/>
</dbReference>
<dbReference type="RefSeq" id="XP_025598466.1">
    <property type="nucleotide sequence ID" value="XM_025739463.1"/>
</dbReference>
<proteinExistence type="predicted"/>
<feature type="compositionally biased region" description="Acidic residues" evidence="3">
    <location>
        <begin position="237"/>
        <end position="253"/>
    </location>
</feature>
<evidence type="ECO:0000256" key="2">
    <source>
        <dbReference type="ARBA" id="ARBA00023134"/>
    </source>
</evidence>
<feature type="compositionally biased region" description="Low complexity" evidence="3">
    <location>
        <begin position="70"/>
        <end position="79"/>
    </location>
</feature>
<dbReference type="PROSITE" id="PS51710">
    <property type="entry name" value="G_OBG"/>
    <property type="match status" value="1"/>
</dbReference>
<organism evidence="6 7">
    <name type="scientific">Tilletiopsis washingtonensis</name>
    <dbReference type="NCBI Taxonomy" id="58919"/>
    <lineage>
        <taxon>Eukaryota</taxon>
        <taxon>Fungi</taxon>
        <taxon>Dikarya</taxon>
        <taxon>Basidiomycota</taxon>
        <taxon>Ustilaginomycotina</taxon>
        <taxon>Exobasidiomycetes</taxon>
        <taxon>Entylomatales</taxon>
        <taxon>Entylomatales incertae sedis</taxon>
        <taxon>Tilletiopsis</taxon>
    </lineage>
</organism>
<feature type="non-terminal residue" evidence="6">
    <location>
        <position position="1"/>
    </location>
</feature>
<dbReference type="GO" id="GO:0042254">
    <property type="term" value="P:ribosome biogenesis"/>
    <property type="evidence" value="ECO:0007669"/>
    <property type="project" value="UniProtKB-UniRule"/>
</dbReference>
<dbReference type="GO" id="GO:0003924">
    <property type="term" value="F:GTPase activity"/>
    <property type="evidence" value="ECO:0007669"/>
    <property type="project" value="InterPro"/>
</dbReference>
<feature type="region of interest" description="Disordered" evidence="3">
    <location>
        <begin position="215"/>
        <end position="253"/>
    </location>
</feature>
<protein>
    <submittedName>
        <fullName evidence="6">P-loop containing nucleoside triphosphate hydrolase protein</fullName>
    </submittedName>
</protein>
<dbReference type="STRING" id="58919.A0A316Z8S2"/>
<evidence type="ECO:0000313" key="6">
    <source>
        <dbReference type="EMBL" id="PWN98187.1"/>
    </source>
</evidence>
<dbReference type="Proteomes" id="UP000245946">
    <property type="component" value="Unassembled WGS sequence"/>
</dbReference>
<accession>A0A316Z8S2</accession>
<dbReference type="InterPro" id="IPR036726">
    <property type="entry name" value="GTP1_OBG_dom_sf"/>
</dbReference>
<dbReference type="Gene3D" id="3.40.50.300">
    <property type="entry name" value="P-loop containing nucleotide triphosphate hydrolases"/>
    <property type="match status" value="1"/>
</dbReference>
<evidence type="ECO:0000259" key="5">
    <source>
        <dbReference type="PROSITE" id="PS51883"/>
    </source>
</evidence>
<evidence type="ECO:0000313" key="7">
    <source>
        <dbReference type="Proteomes" id="UP000245946"/>
    </source>
</evidence>
<dbReference type="InterPro" id="IPR045086">
    <property type="entry name" value="OBG_GTPase"/>
</dbReference>
<dbReference type="SUPFAM" id="SSF52540">
    <property type="entry name" value="P-loop containing nucleoside triphosphate hydrolases"/>
    <property type="match status" value="1"/>
</dbReference>
<keyword evidence="2" id="KW-0342">GTP-binding</keyword>
<dbReference type="GeneID" id="37267009"/>
<dbReference type="InterPro" id="IPR006169">
    <property type="entry name" value="GTP1_OBG_dom"/>
</dbReference>
<dbReference type="InterPro" id="IPR027417">
    <property type="entry name" value="P-loop_NTPase"/>
</dbReference>
<dbReference type="CDD" id="cd01898">
    <property type="entry name" value="Obg"/>
    <property type="match status" value="1"/>
</dbReference>
<feature type="compositionally biased region" description="Basic residues" evidence="3">
    <location>
        <begin position="215"/>
        <end position="228"/>
    </location>
</feature>
<dbReference type="GO" id="GO:0005525">
    <property type="term" value="F:GTP binding"/>
    <property type="evidence" value="ECO:0007669"/>
    <property type="project" value="UniProtKB-KW"/>
</dbReference>
<dbReference type="InterPro" id="IPR006073">
    <property type="entry name" value="GTP-bd"/>
</dbReference>
<dbReference type="GO" id="GO:0005739">
    <property type="term" value="C:mitochondrion"/>
    <property type="evidence" value="ECO:0007669"/>
    <property type="project" value="TreeGrafter"/>
</dbReference>